<dbReference type="PANTHER" id="PTHR35848">
    <property type="entry name" value="OXALATE-BINDING PROTEIN"/>
    <property type="match status" value="1"/>
</dbReference>
<evidence type="ECO:0000313" key="4">
    <source>
        <dbReference type="EMBL" id="PVH29057.1"/>
    </source>
</evidence>
<dbReference type="AlphaFoldDB" id="A0A2T8HUC0"/>
<sequence>MPKIDINAAPVKTGSIYPEPYNGQMAGRRSQRLGEHAGLTQFGVNIVHLEAGAPASLRHWHLREDEFAMVLTGELVLVEDAGETVMRAGDCAAWQAGVPDAHRFINRSQAPASFLIVGSKAEEEEATYGDVDMKIHISGGKARFTYHDGSDWSGPRDLAASGIAPKGDSK</sequence>
<gene>
    <name evidence="4" type="ORF">DDE20_08500</name>
</gene>
<dbReference type="RefSeq" id="WP_116558056.1">
    <property type="nucleotide sequence ID" value="NZ_QDKM01000003.1"/>
</dbReference>
<keyword evidence="1" id="KW-0479">Metal-binding</keyword>
<name>A0A2T8HUC0_9RHOB</name>
<dbReference type="OrthoDB" id="5290459at2"/>
<protein>
    <submittedName>
        <fullName evidence="4">Transcriptional regulator</fullName>
    </submittedName>
</protein>
<dbReference type="InterPro" id="IPR011051">
    <property type="entry name" value="RmlC_Cupin_sf"/>
</dbReference>
<dbReference type="Gene3D" id="2.60.120.10">
    <property type="entry name" value="Jelly Rolls"/>
    <property type="match status" value="1"/>
</dbReference>
<evidence type="ECO:0000256" key="2">
    <source>
        <dbReference type="SAM" id="MobiDB-lite"/>
    </source>
</evidence>
<dbReference type="CDD" id="cd02224">
    <property type="entry name" value="cupin_SPO2919-like"/>
    <property type="match status" value="1"/>
</dbReference>
<feature type="domain" description="Cupin type-2" evidence="3">
    <location>
        <begin position="46"/>
        <end position="117"/>
    </location>
</feature>
<dbReference type="InterPro" id="IPR051610">
    <property type="entry name" value="GPI/OXD"/>
</dbReference>
<dbReference type="InterPro" id="IPR014710">
    <property type="entry name" value="RmlC-like_jellyroll"/>
</dbReference>
<feature type="region of interest" description="Disordered" evidence="2">
    <location>
        <begin position="151"/>
        <end position="170"/>
    </location>
</feature>
<dbReference type="Proteomes" id="UP000245911">
    <property type="component" value="Unassembled WGS sequence"/>
</dbReference>
<evidence type="ECO:0000313" key="5">
    <source>
        <dbReference type="Proteomes" id="UP000245911"/>
    </source>
</evidence>
<reference evidence="4 5" key="1">
    <citation type="submission" date="2018-04" db="EMBL/GenBank/DDBJ databases">
        <title>Pararhodobacter oceanense sp. nov., isolated from marine intertidal sediment.</title>
        <authorList>
            <person name="Wang X.-L."/>
            <person name="Du Z.-J."/>
        </authorList>
    </citation>
    <scope>NUCLEOTIDE SEQUENCE [LARGE SCALE GENOMIC DNA]</scope>
    <source>
        <strain evidence="4 5">AM505</strain>
    </source>
</reference>
<proteinExistence type="predicted"/>
<evidence type="ECO:0000256" key="1">
    <source>
        <dbReference type="ARBA" id="ARBA00022723"/>
    </source>
</evidence>
<keyword evidence="5" id="KW-1185">Reference proteome</keyword>
<comment type="caution">
    <text evidence="4">The sequence shown here is derived from an EMBL/GenBank/DDBJ whole genome shotgun (WGS) entry which is preliminary data.</text>
</comment>
<dbReference type="SUPFAM" id="SSF51182">
    <property type="entry name" value="RmlC-like cupins"/>
    <property type="match status" value="1"/>
</dbReference>
<accession>A0A2T8HUC0</accession>
<dbReference type="InterPro" id="IPR013096">
    <property type="entry name" value="Cupin_2"/>
</dbReference>
<organism evidence="4 5">
    <name type="scientific">Pararhodobacter oceanensis</name>
    <dbReference type="NCBI Taxonomy" id="2172121"/>
    <lineage>
        <taxon>Bacteria</taxon>
        <taxon>Pseudomonadati</taxon>
        <taxon>Pseudomonadota</taxon>
        <taxon>Alphaproteobacteria</taxon>
        <taxon>Rhodobacterales</taxon>
        <taxon>Paracoccaceae</taxon>
        <taxon>Pararhodobacter</taxon>
    </lineage>
</organism>
<dbReference type="GO" id="GO:0046872">
    <property type="term" value="F:metal ion binding"/>
    <property type="evidence" value="ECO:0007669"/>
    <property type="project" value="UniProtKB-KW"/>
</dbReference>
<evidence type="ECO:0000259" key="3">
    <source>
        <dbReference type="Pfam" id="PF07883"/>
    </source>
</evidence>
<dbReference type="EMBL" id="QDKM01000003">
    <property type="protein sequence ID" value="PVH29057.1"/>
    <property type="molecule type" value="Genomic_DNA"/>
</dbReference>
<dbReference type="Pfam" id="PF07883">
    <property type="entry name" value="Cupin_2"/>
    <property type="match status" value="1"/>
</dbReference>
<dbReference type="PANTHER" id="PTHR35848:SF9">
    <property type="entry name" value="SLL1358 PROTEIN"/>
    <property type="match status" value="1"/>
</dbReference>